<accession>A0A9P5ZCI9</accession>
<dbReference type="Pfam" id="PF07714">
    <property type="entry name" value="PK_Tyr_Ser-Thr"/>
    <property type="match status" value="1"/>
</dbReference>
<dbReference type="AlphaFoldDB" id="A0A9P5ZCI9"/>
<dbReference type="InterPro" id="IPR001245">
    <property type="entry name" value="Ser-Thr/Tyr_kinase_cat_dom"/>
</dbReference>
<dbReference type="PANTHER" id="PTHR44329">
    <property type="entry name" value="SERINE/THREONINE-PROTEIN KINASE TNNI3K-RELATED"/>
    <property type="match status" value="1"/>
</dbReference>
<dbReference type="PROSITE" id="PS00108">
    <property type="entry name" value="PROTEIN_KINASE_ST"/>
    <property type="match status" value="1"/>
</dbReference>
<keyword evidence="1" id="KW-0175">Coiled coil</keyword>
<dbReference type="SMART" id="SM00220">
    <property type="entry name" value="S_TKc"/>
    <property type="match status" value="1"/>
</dbReference>
<reference evidence="4" key="1">
    <citation type="submission" date="2020-11" db="EMBL/GenBank/DDBJ databases">
        <authorList>
            <consortium name="DOE Joint Genome Institute"/>
            <person name="Ahrendt S."/>
            <person name="Riley R."/>
            <person name="Andreopoulos W."/>
            <person name="Labutti K."/>
            <person name="Pangilinan J."/>
            <person name="Ruiz-Duenas F.J."/>
            <person name="Barrasa J.M."/>
            <person name="Sanchez-Garcia M."/>
            <person name="Camarero S."/>
            <person name="Miyauchi S."/>
            <person name="Serrano A."/>
            <person name="Linde D."/>
            <person name="Babiker R."/>
            <person name="Drula E."/>
            <person name="Ayuso-Fernandez I."/>
            <person name="Pacheco R."/>
            <person name="Padilla G."/>
            <person name="Ferreira P."/>
            <person name="Barriuso J."/>
            <person name="Kellner H."/>
            <person name="Castanera R."/>
            <person name="Alfaro M."/>
            <person name="Ramirez L."/>
            <person name="Pisabarro A.G."/>
            <person name="Kuo A."/>
            <person name="Tritt A."/>
            <person name="Lipzen A."/>
            <person name="He G."/>
            <person name="Yan M."/>
            <person name="Ng V."/>
            <person name="Cullen D."/>
            <person name="Martin F."/>
            <person name="Rosso M.-N."/>
            <person name="Henrissat B."/>
            <person name="Hibbett D."/>
            <person name="Martinez A.T."/>
            <person name="Grigoriev I.V."/>
        </authorList>
    </citation>
    <scope>NUCLEOTIDE SEQUENCE</scope>
    <source>
        <strain evidence="4">CIRM-BRFM 674</strain>
    </source>
</reference>
<feature type="coiled-coil region" evidence="1">
    <location>
        <begin position="133"/>
        <end position="161"/>
    </location>
</feature>
<evidence type="ECO:0000313" key="4">
    <source>
        <dbReference type="EMBL" id="KAF9484937.1"/>
    </source>
</evidence>
<dbReference type="Gene3D" id="1.20.930.20">
    <property type="entry name" value="Adaptor protein Cbl, N-terminal domain"/>
    <property type="match status" value="1"/>
</dbReference>
<evidence type="ECO:0000313" key="5">
    <source>
        <dbReference type="Proteomes" id="UP000807469"/>
    </source>
</evidence>
<feature type="compositionally biased region" description="Low complexity" evidence="2">
    <location>
        <begin position="553"/>
        <end position="577"/>
    </location>
</feature>
<dbReference type="GO" id="GO:0007166">
    <property type="term" value="P:cell surface receptor signaling pathway"/>
    <property type="evidence" value="ECO:0007669"/>
    <property type="project" value="InterPro"/>
</dbReference>
<dbReference type="GO" id="GO:0005524">
    <property type="term" value="F:ATP binding"/>
    <property type="evidence" value="ECO:0007669"/>
    <property type="project" value="InterPro"/>
</dbReference>
<dbReference type="Gene3D" id="1.10.510.10">
    <property type="entry name" value="Transferase(Phosphotransferase) domain 1"/>
    <property type="match status" value="1"/>
</dbReference>
<dbReference type="SUPFAM" id="SSF56112">
    <property type="entry name" value="Protein kinase-like (PK-like)"/>
    <property type="match status" value="1"/>
</dbReference>
<name>A0A9P5ZCI9_9AGAR</name>
<dbReference type="GO" id="GO:0004674">
    <property type="term" value="F:protein serine/threonine kinase activity"/>
    <property type="evidence" value="ECO:0007669"/>
    <property type="project" value="TreeGrafter"/>
</dbReference>
<dbReference type="InterPro" id="IPR008271">
    <property type="entry name" value="Ser/Thr_kinase_AS"/>
</dbReference>
<evidence type="ECO:0000259" key="3">
    <source>
        <dbReference type="PROSITE" id="PS50011"/>
    </source>
</evidence>
<dbReference type="EMBL" id="MU155139">
    <property type="protein sequence ID" value="KAF9484937.1"/>
    <property type="molecule type" value="Genomic_DNA"/>
</dbReference>
<dbReference type="PROSITE" id="PS50011">
    <property type="entry name" value="PROTEIN_KINASE_DOM"/>
    <property type="match status" value="1"/>
</dbReference>
<dbReference type="InterPro" id="IPR036537">
    <property type="entry name" value="Adaptor_Cbl_N_dom_sf"/>
</dbReference>
<dbReference type="InterPro" id="IPR059179">
    <property type="entry name" value="MLKL-like_MCAfunc"/>
</dbReference>
<evidence type="ECO:0000256" key="1">
    <source>
        <dbReference type="SAM" id="Coils"/>
    </source>
</evidence>
<dbReference type="Proteomes" id="UP000807469">
    <property type="component" value="Unassembled WGS sequence"/>
</dbReference>
<feature type="region of interest" description="Disordered" evidence="2">
    <location>
        <begin position="545"/>
        <end position="584"/>
    </location>
</feature>
<keyword evidence="4" id="KW-0418">Kinase</keyword>
<protein>
    <submittedName>
        <fullName evidence="4">Kinase-like protein</fullName>
    </submittedName>
</protein>
<sequence length="773" mass="86786">MPKAEIVQQCLNLAPVPCLSAAFALLKLIWDEVQLVWSYKYQLKELARSIAFLLSTLNDQFQRRTRLESSTLDSLCDLQYLLNDIVDWIAKQKSYGFFKLLFVKEDSQAAIDSYHQQITETFRRFQISALLDIQALQQENNRARENDREQLLERLRNMEVNQYVLIEEIRRNQNPMVTMAALQTRLNNKQGDEAELKFFSHSLEYIWRSTGLKLEYENWMITSLEVEFGPVISEGGFGIIHQGKWKGTDVALKVLKNTEGITPHEKDLRNEIRIWSTLRHPNVLQFLGASVFDRFPFIVMPLIYHGNVRDYLAKCPHCDRLKIIHKISVGIVYLHSKGVIHGDLKGANVLVDDGEKPLLCDFGLSRIKENVDSRSCNQASFSSRGSLNWMAPERLEGNSLRSPCDIYSFAMTMYEIYTDSTPLGGVLPADFREVVAVQRGRPEKPIGHEAPQLTEDGWKLITRCWAARPLDRPTADAVCAELARMKAAADVRVSNEARIAKEYYMLRDAQIEGREAGFQMGMREEMQGALITGREMGIHDRIREPELSMSMFPSPTISRDSDSSPSSPSSSSSSSSDGQQGALPLRSPTVVNAALLKLLQRGKLQGGLHGNSNTIQTTPSRSKTALIEQLEKAKNINLQGGQLLNMRPATSFVNSEAARQLLGKNGVNTNFQQGHPDTSNASKLAMARAKLELLQKSQGNGKSVQGRPSNINVTSRSLQVPLNESILKKVQSETGGTTGTFGMKMAKLDETMAKMDMKMATMEEKMDRTFGKS</sequence>
<dbReference type="InterPro" id="IPR000719">
    <property type="entry name" value="Prot_kinase_dom"/>
</dbReference>
<keyword evidence="4" id="KW-0808">Transferase</keyword>
<organism evidence="4 5">
    <name type="scientific">Pholiota conissans</name>
    <dbReference type="NCBI Taxonomy" id="109636"/>
    <lineage>
        <taxon>Eukaryota</taxon>
        <taxon>Fungi</taxon>
        <taxon>Dikarya</taxon>
        <taxon>Basidiomycota</taxon>
        <taxon>Agaricomycotina</taxon>
        <taxon>Agaricomycetes</taxon>
        <taxon>Agaricomycetidae</taxon>
        <taxon>Agaricales</taxon>
        <taxon>Agaricineae</taxon>
        <taxon>Strophariaceae</taxon>
        <taxon>Pholiota</taxon>
    </lineage>
</organism>
<dbReference type="InterPro" id="IPR011009">
    <property type="entry name" value="Kinase-like_dom_sf"/>
</dbReference>
<evidence type="ECO:0000256" key="2">
    <source>
        <dbReference type="SAM" id="MobiDB-lite"/>
    </source>
</evidence>
<dbReference type="CDD" id="cd21037">
    <property type="entry name" value="MLKL_NTD"/>
    <property type="match status" value="1"/>
</dbReference>
<dbReference type="OrthoDB" id="10261027at2759"/>
<keyword evidence="5" id="KW-1185">Reference proteome</keyword>
<comment type="caution">
    <text evidence="4">The sequence shown here is derived from an EMBL/GenBank/DDBJ whole genome shotgun (WGS) entry which is preliminary data.</text>
</comment>
<gene>
    <name evidence="4" type="ORF">BDN70DRAFT_927957</name>
</gene>
<dbReference type="InterPro" id="IPR051681">
    <property type="entry name" value="Ser/Thr_Kinases-Pseudokinases"/>
</dbReference>
<proteinExistence type="predicted"/>
<feature type="domain" description="Protein kinase" evidence="3">
    <location>
        <begin position="226"/>
        <end position="485"/>
    </location>
</feature>